<dbReference type="EMBL" id="GBRH01215822">
    <property type="protein sequence ID" value="JAD82073.1"/>
    <property type="molecule type" value="Transcribed_RNA"/>
</dbReference>
<protein>
    <submittedName>
        <fullName evidence="2">Uncharacterized protein</fullName>
    </submittedName>
</protein>
<proteinExistence type="predicted"/>
<feature type="region of interest" description="Disordered" evidence="1">
    <location>
        <begin position="1"/>
        <end position="23"/>
    </location>
</feature>
<evidence type="ECO:0000313" key="2">
    <source>
        <dbReference type="EMBL" id="JAD82073.1"/>
    </source>
</evidence>
<organism evidence="2">
    <name type="scientific">Arundo donax</name>
    <name type="common">Giant reed</name>
    <name type="synonym">Donax arundinaceus</name>
    <dbReference type="NCBI Taxonomy" id="35708"/>
    <lineage>
        <taxon>Eukaryota</taxon>
        <taxon>Viridiplantae</taxon>
        <taxon>Streptophyta</taxon>
        <taxon>Embryophyta</taxon>
        <taxon>Tracheophyta</taxon>
        <taxon>Spermatophyta</taxon>
        <taxon>Magnoliopsida</taxon>
        <taxon>Liliopsida</taxon>
        <taxon>Poales</taxon>
        <taxon>Poaceae</taxon>
        <taxon>PACMAD clade</taxon>
        <taxon>Arundinoideae</taxon>
        <taxon>Arundineae</taxon>
        <taxon>Arundo</taxon>
    </lineage>
</organism>
<reference evidence="2" key="1">
    <citation type="submission" date="2014-09" db="EMBL/GenBank/DDBJ databases">
        <authorList>
            <person name="Magalhaes I.L.F."/>
            <person name="Oliveira U."/>
            <person name="Santos F.R."/>
            <person name="Vidigal T.H.D.A."/>
            <person name="Brescovit A.D."/>
            <person name="Santos A.J."/>
        </authorList>
    </citation>
    <scope>NUCLEOTIDE SEQUENCE</scope>
    <source>
        <tissue evidence="2">Shoot tissue taken approximately 20 cm above the soil surface</tissue>
    </source>
</reference>
<dbReference type="AlphaFoldDB" id="A0A0A9D5V8"/>
<evidence type="ECO:0000256" key="1">
    <source>
        <dbReference type="SAM" id="MobiDB-lite"/>
    </source>
</evidence>
<reference evidence="2" key="2">
    <citation type="journal article" date="2015" name="Data Brief">
        <title>Shoot transcriptome of the giant reed, Arundo donax.</title>
        <authorList>
            <person name="Barrero R.A."/>
            <person name="Guerrero F.D."/>
            <person name="Moolhuijzen P."/>
            <person name="Goolsby J.A."/>
            <person name="Tidwell J."/>
            <person name="Bellgard S.E."/>
            <person name="Bellgard M.I."/>
        </authorList>
    </citation>
    <scope>NUCLEOTIDE SEQUENCE</scope>
    <source>
        <tissue evidence="2">Shoot tissue taken approximately 20 cm above the soil surface</tissue>
    </source>
</reference>
<sequence>MKGTEQQIHARPALPRASKRTGSVGQIWCGSEISKLWFPVIFRPQAKVGDRHSSTMSRRLGFSNAAATRSLSFSCLFTAASVACDPGATLMSTL</sequence>
<name>A0A0A9D5V8_ARUDO</name>
<accession>A0A0A9D5V8</accession>